<organism evidence="1 2">
    <name type="scientific">Artomyces pyxidatus</name>
    <dbReference type="NCBI Taxonomy" id="48021"/>
    <lineage>
        <taxon>Eukaryota</taxon>
        <taxon>Fungi</taxon>
        <taxon>Dikarya</taxon>
        <taxon>Basidiomycota</taxon>
        <taxon>Agaricomycotina</taxon>
        <taxon>Agaricomycetes</taxon>
        <taxon>Russulales</taxon>
        <taxon>Auriscalpiaceae</taxon>
        <taxon>Artomyces</taxon>
    </lineage>
</organism>
<keyword evidence="2" id="KW-1185">Reference proteome</keyword>
<evidence type="ECO:0000313" key="1">
    <source>
        <dbReference type="EMBL" id="KAI0062957.1"/>
    </source>
</evidence>
<dbReference type="Proteomes" id="UP000814140">
    <property type="component" value="Unassembled WGS sequence"/>
</dbReference>
<accession>A0ACB8T386</accession>
<reference evidence="1" key="2">
    <citation type="journal article" date="2022" name="New Phytol.">
        <title>Evolutionary transition to the ectomycorrhizal habit in the genomes of a hyperdiverse lineage of mushroom-forming fungi.</title>
        <authorList>
            <person name="Looney B."/>
            <person name="Miyauchi S."/>
            <person name="Morin E."/>
            <person name="Drula E."/>
            <person name="Courty P.E."/>
            <person name="Kohler A."/>
            <person name="Kuo A."/>
            <person name="LaButti K."/>
            <person name="Pangilinan J."/>
            <person name="Lipzen A."/>
            <person name="Riley R."/>
            <person name="Andreopoulos W."/>
            <person name="He G."/>
            <person name="Johnson J."/>
            <person name="Nolan M."/>
            <person name="Tritt A."/>
            <person name="Barry K.W."/>
            <person name="Grigoriev I.V."/>
            <person name="Nagy L.G."/>
            <person name="Hibbett D."/>
            <person name="Henrissat B."/>
            <person name="Matheny P.B."/>
            <person name="Labbe J."/>
            <person name="Martin F.M."/>
        </authorList>
    </citation>
    <scope>NUCLEOTIDE SEQUENCE</scope>
    <source>
        <strain evidence="1">HHB10654</strain>
    </source>
</reference>
<comment type="caution">
    <text evidence="1">The sequence shown here is derived from an EMBL/GenBank/DDBJ whole genome shotgun (WGS) entry which is preliminary data.</text>
</comment>
<name>A0ACB8T386_9AGAM</name>
<gene>
    <name evidence="1" type="ORF">BV25DRAFT_1825008</name>
</gene>
<dbReference type="EMBL" id="MU277205">
    <property type="protein sequence ID" value="KAI0062957.1"/>
    <property type="molecule type" value="Genomic_DNA"/>
</dbReference>
<sequence length="53" mass="5896">MSVALNQTLLTDEELHVAAADKFRILNSEDLAKPSFCTIRAYLCEVSHKSLSD</sequence>
<reference evidence="1" key="1">
    <citation type="submission" date="2021-03" db="EMBL/GenBank/DDBJ databases">
        <authorList>
            <consortium name="DOE Joint Genome Institute"/>
            <person name="Ahrendt S."/>
            <person name="Looney B.P."/>
            <person name="Miyauchi S."/>
            <person name="Morin E."/>
            <person name="Drula E."/>
            <person name="Courty P.E."/>
            <person name="Chicoki N."/>
            <person name="Fauchery L."/>
            <person name="Kohler A."/>
            <person name="Kuo A."/>
            <person name="Labutti K."/>
            <person name="Pangilinan J."/>
            <person name="Lipzen A."/>
            <person name="Riley R."/>
            <person name="Andreopoulos W."/>
            <person name="He G."/>
            <person name="Johnson J."/>
            <person name="Barry K.W."/>
            <person name="Grigoriev I.V."/>
            <person name="Nagy L."/>
            <person name="Hibbett D."/>
            <person name="Henrissat B."/>
            <person name="Matheny P.B."/>
            <person name="Labbe J."/>
            <person name="Martin F."/>
        </authorList>
    </citation>
    <scope>NUCLEOTIDE SEQUENCE</scope>
    <source>
        <strain evidence="1">HHB10654</strain>
    </source>
</reference>
<proteinExistence type="predicted"/>
<evidence type="ECO:0000313" key="2">
    <source>
        <dbReference type="Proteomes" id="UP000814140"/>
    </source>
</evidence>
<protein>
    <submittedName>
        <fullName evidence="1">Uncharacterized protein</fullName>
    </submittedName>
</protein>